<dbReference type="AlphaFoldDB" id="A0AAD0UDH7"/>
<sequence>MNTAAIETIVVEATTDEKKLIASKARKLGLQVSELMRLGAVTYEAGQMEEELEALAALAQEAAERAAASIDETLAFVAASNARIAALEADAPPARRP</sequence>
<evidence type="ECO:0000313" key="2">
    <source>
        <dbReference type="Proteomes" id="UP000269199"/>
    </source>
</evidence>
<proteinExistence type="predicted"/>
<accession>A0AAD0UDH7</accession>
<organism evidence="1 2">
    <name type="scientific">Herbaspirillum rubrisubalbicans</name>
    <dbReference type="NCBI Taxonomy" id="80842"/>
    <lineage>
        <taxon>Bacteria</taxon>
        <taxon>Pseudomonadati</taxon>
        <taxon>Pseudomonadota</taxon>
        <taxon>Betaproteobacteria</taxon>
        <taxon>Burkholderiales</taxon>
        <taxon>Oxalobacteraceae</taxon>
        <taxon>Herbaspirillum</taxon>
    </lineage>
</organism>
<evidence type="ECO:0000313" key="1">
    <source>
        <dbReference type="EMBL" id="AYR26821.1"/>
    </source>
</evidence>
<dbReference type="EMBL" id="CP024996">
    <property type="protein sequence ID" value="AYR26821.1"/>
    <property type="molecule type" value="Genomic_DNA"/>
</dbReference>
<protein>
    <submittedName>
        <fullName evidence="1">Uncharacterized protein</fullName>
    </submittedName>
</protein>
<name>A0AAD0UDH7_9BURK</name>
<reference evidence="1 2" key="1">
    <citation type="submission" date="2017-11" db="EMBL/GenBank/DDBJ databases">
        <title>Complete genome sequence of Herbaspirillum rubrisubalbicans DSM 11543.</title>
        <authorList>
            <person name="Chen M."/>
            <person name="An Q."/>
        </authorList>
    </citation>
    <scope>NUCLEOTIDE SEQUENCE [LARGE SCALE GENOMIC DNA]</scope>
    <source>
        <strain evidence="1 2">DSM 11543</strain>
    </source>
</reference>
<gene>
    <name evidence="1" type="ORF">RC54_24665</name>
</gene>
<dbReference type="Proteomes" id="UP000269199">
    <property type="component" value="Chromosome"/>
</dbReference>
<dbReference type="RefSeq" id="WP_061790034.1">
    <property type="nucleotide sequence ID" value="NZ_CP024996.1"/>
</dbReference>